<dbReference type="PANTHER" id="PTHR47691:SF3">
    <property type="entry name" value="HTH-TYPE TRANSCRIPTIONAL REGULATOR RV0890C-RELATED"/>
    <property type="match status" value="1"/>
</dbReference>
<reference evidence="3" key="1">
    <citation type="journal article" date="2019" name="Int. J. Syst. Evol. Microbiol.">
        <title>The Global Catalogue of Microorganisms (GCM) 10K type strain sequencing project: providing services to taxonomists for standard genome sequencing and annotation.</title>
        <authorList>
            <consortium name="The Broad Institute Genomics Platform"/>
            <consortium name="The Broad Institute Genome Sequencing Center for Infectious Disease"/>
            <person name="Wu L."/>
            <person name="Ma J."/>
        </authorList>
    </citation>
    <scope>NUCLEOTIDE SEQUENCE [LARGE SCALE GENOMIC DNA]</scope>
    <source>
        <strain evidence="3">CGMCC 4.7396</strain>
    </source>
</reference>
<dbReference type="Pfam" id="PF13191">
    <property type="entry name" value="AAA_16"/>
    <property type="match status" value="1"/>
</dbReference>
<evidence type="ECO:0000313" key="2">
    <source>
        <dbReference type="EMBL" id="MFC3495717.1"/>
    </source>
</evidence>
<dbReference type="InterPro" id="IPR019734">
    <property type="entry name" value="TPR_rpt"/>
</dbReference>
<gene>
    <name evidence="2" type="ORF">ACFO8M_24820</name>
</gene>
<dbReference type="InterPro" id="IPR011990">
    <property type="entry name" value="TPR-like_helical_dom_sf"/>
</dbReference>
<dbReference type="RefSeq" id="WP_387980497.1">
    <property type="nucleotide sequence ID" value="NZ_JBHRWO010000021.1"/>
</dbReference>
<comment type="caution">
    <text evidence="2">The sequence shown here is derived from an EMBL/GenBank/DDBJ whole genome shotgun (WGS) entry which is preliminary data.</text>
</comment>
<dbReference type="Gene3D" id="3.40.50.300">
    <property type="entry name" value="P-loop containing nucleotide triphosphate hydrolases"/>
    <property type="match status" value="1"/>
</dbReference>
<evidence type="ECO:0000313" key="3">
    <source>
        <dbReference type="Proteomes" id="UP001595712"/>
    </source>
</evidence>
<proteinExistence type="predicted"/>
<dbReference type="EMBL" id="JBHRWO010000021">
    <property type="protein sequence ID" value="MFC3495717.1"/>
    <property type="molecule type" value="Genomic_DNA"/>
</dbReference>
<organism evidence="2 3">
    <name type="scientific">Glycomyces rhizosphaerae</name>
    <dbReference type="NCBI Taxonomy" id="2054422"/>
    <lineage>
        <taxon>Bacteria</taxon>
        <taxon>Bacillati</taxon>
        <taxon>Actinomycetota</taxon>
        <taxon>Actinomycetes</taxon>
        <taxon>Glycomycetales</taxon>
        <taxon>Glycomycetaceae</taxon>
        <taxon>Glycomyces</taxon>
    </lineage>
</organism>
<evidence type="ECO:0000259" key="1">
    <source>
        <dbReference type="Pfam" id="PF13191"/>
    </source>
</evidence>
<dbReference type="Gene3D" id="1.25.40.10">
    <property type="entry name" value="Tetratricopeptide repeat domain"/>
    <property type="match status" value="2"/>
</dbReference>
<dbReference type="SMART" id="SM00028">
    <property type="entry name" value="TPR"/>
    <property type="match status" value="5"/>
</dbReference>
<accession>A0ABV7Q4J0</accession>
<protein>
    <submittedName>
        <fullName evidence="2">Tetratricopeptide repeat protein</fullName>
    </submittedName>
</protein>
<dbReference type="PRINTS" id="PR00364">
    <property type="entry name" value="DISEASERSIST"/>
</dbReference>
<dbReference type="InterPro" id="IPR041664">
    <property type="entry name" value="AAA_16"/>
</dbReference>
<dbReference type="SUPFAM" id="SSF52540">
    <property type="entry name" value="P-loop containing nucleoside triphosphate hydrolases"/>
    <property type="match status" value="1"/>
</dbReference>
<dbReference type="Pfam" id="PF13374">
    <property type="entry name" value="TPR_10"/>
    <property type="match status" value="1"/>
</dbReference>
<dbReference type="PANTHER" id="PTHR47691">
    <property type="entry name" value="REGULATOR-RELATED"/>
    <property type="match status" value="1"/>
</dbReference>
<dbReference type="Pfam" id="PF13424">
    <property type="entry name" value="TPR_12"/>
    <property type="match status" value="2"/>
</dbReference>
<dbReference type="Proteomes" id="UP001595712">
    <property type="component" value="Unassembled WGS sequence"/>
</dbReference>
<name>A0ABV7Q4J0_9ACTN</name>
<sequence length="840" mass="91745">MTASPLPPGPDIVARLSSWLAAHLSDTGRSVAEVARDLGVGEETVRSWLAGRRIEDERGEFAHLDTPAKLGGWLRARIADSGCTVRQIAESTEDVSRGTIYYWIRGEHLPRPPAGDEPDRFDLLLSNPRLGLSLRQRVQLDEVRRRLTGTSLNAAPPAADWPARGLPADDRAFTGRNEELRRLDRLLREHRRGRAVVISALTGIGGVGKTALAVHWARSRAVRARFTDGCLYLNLNGYADVPPTSPEQALTKLLEQLGVEPQAVPDDPDAIAAQYREALQGRRLMIVLDNAHSEPQVRPLLPTEADCLVVITSRNRLDGLHATHSGITNLALDTLASTEAASLLRNLLGRLTIKGAEEEEIAAFAAACGHLPLAIHIAAANYLTHHSRSASIGDYARTLAGDRLGHLNVGPTDPSTSVAAAMDRSYRHLTATAQRAYRLLGLNPGADATAALATSLTGLGVGDTRTALRELTRANLLTEDARGRFSFHDLLRDHAAALAGRTDSTAERRDAMRRLLDHYVHTAYPAALLLQPSTHELALPLAEPCRGSVPETFTERETALAWFEAEHPGMTATALNQEAGEFDVQVWQAAWALFGFFSVRGRLRAQSALQHAALGAAERLGEPVAQAHNHRGLAWSDTRLGRFEDSRSHLMRALELSAEVGDLTGQAATYHSLAVLADQQRHYAEALDHTRQFLKLFKAAGSGVGVARGLNSLGWYHAQLGEYSEALDFCEQALNACQELESGHRRHLEAAIWDSFGFIHHRLGNHDRAGCYYRQTLHRNRELGERLAEGETLSSLGDLHLSSGDPDSAREAWQEALDILSDLEHPSAAEVREKLAHRSA</sequence>
<feature type="domain" description="Orc1-like AAA ATPase" evidence="1">
    <location>
        <begin position="173"/>
        <end position="292"/>
    </location>
</feature>
<keyword evidence="3" id="KW-1185">Reference proteome</keyword>
<dbReference type="SUPFAM" id="SSF48452">
    <property type="entry name" value="TPR-like"/>
    <property type="match status" value="2"/>
</dbReference>
<dbReference type="InterPro" id="IPR027417">
    <property type="entry name" value="P-loop_NTPase"/>
</dbReference>